<dbReference type="EMBL" id="CACVKT020007594">
    <property type="protein sequence ID" value="CAC5408708.1"/>
    <property type="molecule type" value="Genomic_DNA"/>
</dbReference>
<sequence length="196" mass="22905">MNTDSPTSLEESPDVSQQDIFRAVKQQIKFRQQPFREPHPGWYAGFPLYSNMPSTSGSQPKFQQGACYGYFMRDKRIKWFTDNQNVVSIIVHILKGSMKPYLQDIAYAICVTCLKHNVFFKVEWIPRAQNEIADYISRIINTDDCRYAVFRNDIAELSNDLDSQLGFIPDLLAYSKSDNIVKKYFFGFLQWKKWAK</sequence>
<organism evidence="1 2">
    <name type="scientific">Mytilus coruscus</name>
    <name type="common">Sea mussel</name>
    <dbReference type="NCBI Taxonomy" id="42192"/>
    <lineage>
        <taxon>Eukaryota</taxon>
        <taxon>Metazoa</taxon>
        <taxon>Spiralia</taxon>
        <taxon>Lophotrochozoa</taxon>
        <taxon>Mollusca</taxon>
        <taxon>Bivalvia</taxon>
        <taxon>Autobranchia</taxon>
        <taxon>Pteriomorphia</taxon>
        <taxon>Mytilida</taxon>
        <taxon>Mytiloidea</taxon>
        <taxon>Mytilidae</taxon>
        <taxon>Mytilinae</taxon>
        <taxon>Mytilus</taxon>
    </lineage>
</organism>
<evidence type="ECO:0000313" key="2">
    <source>
        <dbReference type="Proteomes" id="UP000507470"/>
    </source>
</evidence>
<evidence type="ECO:0000313" key="1">
    <source>
        <dbReference type="EMBL" id="CAC5408708.1"/>
    </source>
</evidence>
<evidence type="ECO:0008006" key="3">
    <source>
        <dbReference type="Google" id="ProtNLM"/>
    </source>
</evidence>
<reference evidence="1 2" key="1">
    <citation type="submission" date="2020-06" db="EMBL/GenBank/DDBJ databases">
        <authorList>
            <person name="Li R."/>
            <person name="Bekaert M."/>
        </authorList>
    </citation>
    <scope>NUCLEOTIDE SEQUENCE [LARGE SCALE GENOMIC DNA]</scope>
    <source>
        <strain evidence="2">wild</strain>
    </source>
</reference>
<dbReference type="AlphaFoldDB" id="A0A6J8DJE3"/>
<accession>A0A6J8DJE3</accession>
<dbReference type="Proteomes" id="UP000507470">
    <property type="component" value="Unassembled WGS sequence"/>
</dbReference>
<proteinExistence type="predicted"/>
<protein>
    <recommendedName>
        <fullName evidence="3">RNase H type-1 domain-containing protein</fullName>
    </recommendedName>
</protein>
<name>A0A6J8DJE3_MYTCO</name>
<keyword evidence="2" id="KW-1185">Reference proteome</keyword>
<gene>
    <name evidence="1" type="ORF">MCOR_42077</name>
</gene>